<gene>
    <name evidence="9" type="primary">5567969</name>
</gene>
<proteinExistence type="inferred from homology"/>
<keyword evidence="10" id="KW-1185">Reference proteome</keyword>
<dbReference type="SMART" id="SM00020">
    <property type="entry name" value="Tryp_SPc"/>
    <property type="match status" value="1"/>
</dbReference>
<evidence type="ECO:0000313" key="10">
    <source>
        <dbReference type="Proteomes" id="UP000008820"/>
    </source>
</evidence>
<comment type="similarity">
    <text evidence="7">Belongs to the peptidase S1 family. CLIP subfamily.</text>
</comment>
<evidence type="ECO:0000256" key="7">
    <source>
        <dbReference type="ARBA" id="ARBA00024195"/>
    </source>
</evidence>
<dbReference type="PROSITE" id="PS00134">
    <property type="entry name" value="TRYPSIN_HIS"/>
    <property type="match status" value="1"/>
</dbReference>
<evidence type="ECO:0000313" key="9">
    <source>
        <dbReference type="EnsemblMetazoa" id="AAEL006421-PB"/>
    </source>
</evidence>
<dbReference type="GO" id="GO:0006508">
    <property type="term" value="P:proteolysis"/>
    <property type="evidence" value="ECO:0007669"/>
    <property type="project" value="UniProtKB-KW"/>
</dbReference>
<dbReference type="InterPro" id="IPR001254">
    <property type="entry name" value="Trypsin_dom"/>
</dbReference>
<dbReference type="OrthoDB" id="10059102at2759"/>
<keyword evidence="3" id="KW-0645">Protease</keyword>
<keyword evidence="4" id="KW-0378">Hydrolase</keyword>
<evidence type="ECO:0000256" key="4">
    <source>
        <dbReference type="ARBA" id="ARBA00022801"/>
    </source>
</evidence>
<feature type="domain" description="Peptidase S1" evidence="8">
    <location>
        <begin position="27"/>
        <end position="168"/>
    </location>
</feature>
<evidence type="ECO:0000256" key="2">
    <source>
        <dbReference type="ARBA" id="ARBA00022525"/>
    </source>
</evidence>
<dbReference type="Pfam" id="PF00089">
    <property type="entry name" value="Trypsin"/>
    <property type="match status" value="1"/>
</dbReference>
<dbReference type="CDD" id="cd00190">
    <property type="entry name" value="Tryp_SPc"/>
    <property type="match status" value="1"/>
</dbReference>
<dbReference type="FunFam" id="2.40.10.10:FF:000002">
    <property type="entry name" value="Transmembrane protease serine"/>
    <property type="match status" value="1"/>
</dbReference>
<keyword evidence="5" id="KW-0720">Serine protease</keyword>
<dbReference type="PROSITE" id="PS50240">
    <property type="entry name" value="TRYPSIN_DOM"/>
    <property type="match status" value="1"/>
</dbReference>
<organism evidence="9 10">
    <name type="scientific">Aedes aegypti</name>
    <name type="common">Yellowfever mosquito</name>
    <name type="synonym">Culex aegypti</name>
    <dbReference type="NCBI Taxonomy" id="7159"/>
    <lineage>
        <taxon>Eukaryota</taxon>
        <taxon>Metazoa</taxon>
        <taxon>Ecdysozoa</taxon>
        <taxon>Arthropoda</taxon>
        <taxon>Hexapoda</taxon>
        <taxon>Insecta</taxon>
        <taxon>Pterygota</taxon>
        <taxon>Neoptera</taxon>
        <taxon>Endopterygota</taxon>
        <taxon>Diptera</taxon>
        <taxon>Nematocera</taxon>
        <taxon>Culicoidea</taxon>
        <taxon>Culicidae</taxon>
        <taxon>Culicinae</taxon>
        <taxon>Aedini</taxon>
        <taxon>Aedes</taxon>
        <taxon>Stegomyia</taxon>
    </lineage>
</organism>
<dbReference type="Proteomes" id="UP000008820">
    <property type="component" value="Chromosome 2"/>
</dbReference>
<dbReference type="AlphaFoldDB" id="A0A6I8T8Y7"/>
<sequence>MVVLIAIYLIVLLTSRNLATSNNDEKVIGGYIDSIENVPYTVSLNDKHVGHFCSGTLVSNIWIVTAAHCVWGWGTAEKTNQRLKSAMVGILKRSICTDKMAPEYVTQNMVCAGGQEKDACHDDSGGPMVCNGLLVGVVSWGYGCATLHKPGVYAYIPAMWDFIASHVEMNTSYKYNNDRLLDLSKTKGELINL</sequence>
<dbReference type="PANTHER" id="PTHR24264">
    <property type="entry name" value="TRYPSIN-RELATED"/>
    <property type="match status" value="1"/>
</dbReference>
<dbReference type="GO" id="GO:0004252">
    <property type="term" value="F:serine-type endopeptidase activity"/>
    <property type="evidence" value="ECO:0007669"/>
    <property type="project" value="InterPro"/>
</dbReference>
<name>A0A6I8T8Y7_AEDAE</name>
<keyword evidence="2" id="KW-0964">Secreted</keyword>
<dbReference type="GO" id="GO:0005615">
    <property type="term" value="C:extracellular space"/>
    <property type="evidence" value="ECO:0007669"/>
    <property type="project" value="TreeGrafter"/>
</dbReference>
<accession>A0A6I8T8Y7</accession>
<dbReference type="InterPro" id="IPR043504">
    <property type="entry name" value="Peptidase_S1_PA_chymotrypsin"/>
</dbReference>
<evidence type="ECO:0000256" key="6">
    <source>
        <dbReference type="ARBA" id="ARBA00023157"/>
    </source>
</evidence>
<dbReference type="PANTHER" id="PTHR24264:SF65">
    <property type="entry name" value="SRCR DOMAIN-CONTAINING PROTEIN"/>
    <property type="match status" value="1"/>
</dbReference>
<dbReference type="InterPro" id="IPR009003">
    <property type="entry name" value="Peptidase_S1_PA"/>
</dbReference>
<evidence type="ECO:0000256" key="1">
    <source>
        <dbReference type="ARBA" id="ARBA00004613"/>
    </source>
</evidence>
<dbReference type="InParanoid" id="A0A6I8T8Y7"/>
<dbReference type="SUPFAM" id="SSF50494">
    <property type="entry name" value="Trypsin-like serine proteases"/>
    <property type="match status" value="1"/>
</dbReference>
<keyword evidence="6" id="KW-1015">Disulfide bond</keyword>
<reference evidence="9" key="2">
    <citation type="submission" date="2020-05" db="UniProtKB">
        <authorList>
            <consortium name="EnsemblMetazoa"/>
        </authorList>
    </citation>
    <scope>IDENTIFICATION</scope>
    <source>
        <strain evidence="9">LVP_AGWG</strain>
    </source>
</reference>
<comment type="subcellular location">
    <subcellularLocation>
        <location evidence="1">Secreted</location>
    </subcellularLocation>
</comment>
<evidence type="ECO:0000259" key="8">
    <source>
        <dbReference type="PROSITE" id="PS50240"/>
    </source>
</evidence>
<evidence type="ECO:0000256" key="3">
    <source>
        <dbReference type="ARBA" id="ARBA00022670"/>
    </source>
</evidence>
<dbReference type="InterPro" id="IPR050127">
    <property type="entry name" value="Serine_Proteases_S1"/>
</dbReference>
<protein>
    <recommendedName>
        <fullName evidence="8">Peptidase S1 domain-containing protein</fullName>
    </recommendedName>
</protein>
<evidence type="ECO:0000256" key="5">
    <source>
        <dbReference type="ARBA" id="ARBA00022825"/>
    </source>
</evidence>
<reference evidence="9 10" key="1">
    <citation type="submission" date="2017-06" db="EMBL/GenBank/DDBJ databases">
        <title>Aedes aegypti genome working group (AGWG) sequencing and assembly.</title>
        <authorList>
            <consortium name="Aedes aegypti Genome Working Group (AGWG)"/>
            <person name="Matthews B.J."/>
        </authorList>
    </citation>
    <scope>NUCLEOTIDE SEQUENCE [LARGE SCALE GENOMIC DNA]</scope>
    <source>
        <strain evidence="9 10">LVP_AGWG</strain>
    </source>
</reference>
<dbReference type="InterPro" id="IPR018114">
    <property type="entry name" value="TRYPSIN_HIS"/>
</dbReference>
<dbReference type="EnsemblMetazoa" id="AAEL006421-RB">
    <property type="protein sequence ID" value="AAEL006421-PB"/>
    <property type="gene ID" value="AAEL006421"/>
</dbReference>
<dbReference type="Gene3D" id="2.40.10.10">
    <property type="entry name" value="Trypsin-like serine proteases"/>
    <property type="match status" value="2"/>
</dbReference>